<dbReference type="EMBL" id="VUJX02000007">
    <property type="protein sequence ID" value="KAL0934089.1"/>
    <property type="molecule type" value="Genomic_DNA"/>
</dbReference>
<gene>
    <name evidence="1" type="ORF">CTRU02_210888</name>
</gene>
<proteinExistence type="predicted"/>
<organism evidence="1 2">
    <name type="scientific">Colletotrichum truncatum</name>
    <name type="common">Anthracnose fungus</name>
    <name type="synonym">Colletotrichum capsici</name>
    <dbReference type="NCBI Taxonomy" id="5467"/>
    <lineage>
        <taxon>Eukaryota</taxon>
        <taxon>Fungi</taxon>
        <taxon>Dikarya</taxon>
        <taxon>Ascomycota</taxon>
        <taxon>Pezizomycotina</taxon>
        <taxon>Sordariomycetes</taxon>
        <taxon>Hypocreomycetidae</taxon>
        <taxon>Glomerellales</taxon>
        <taxon>Glomerellaceae</taxon>
        <taxon>Colletotrichum</taxon>
        <taxon>Colletotrichum truncatum species complex</taxon>
    </lineage>
</organism>
<evidence type="ECO:0000313" key="1">
    <source>
        <dbReference type="EMBL" id="KAL0934089.1"/>
    </source>
</evidence>
<dbReference type="Proteomes" id="UP000805649">
    <property type="component" value="Unassembled WGS sequence"/>
</dbReference>
<reference evidence="1 2" key="1">
    <citation type="journal article" date="2020" name="Phytopathology">
        <title>Genome Sequence Resources of Colletotrichum truncatum, C. plurivorum, C. musicola, and C. sojae: Four Species Pathogenic to Soybean (Glycine max).</title>
        <authorList>
            <person name="Rogerio F."/>
            <person name="Boufleur T.R."/>
            <person name="Ciampi-Guillardi M."/>
            <person name="Sukno S.A."/>
            <person name="Thon M.R."/>
            <person name="Massola Junior N.S."/>
            <person name="Baroncelli R."/>
        </authorList>
    </citation>
    <scope>NUCLEOTIDE SEQUENCE [LARGE SCALE GENOMIC DNA]</scope>
    <source>
        <strain evidence="1 2">CMES1059</strain>
    </source>
</reference>
<keyword evidence="2" id="KW-1185">Reference proteome</keyword>
<protein>
    <submittedName>
        <fullName evidence="1">Wsc domain containing protein</fullName>
    </submittedName>
</protein>
<accession>A0ACC3YQ87</accession>
<evidence type="ECO:0000313" key="2">
    <source>
        <dbReference type="Proteomes" id="UP000805649"/>
    </source>
</evidence>
<sequence length="240" mass="26203">MDSSYGQTGPQYSLPQNSDAAYVENGLHPVPADQTDKIINSAHYVPYDQYKPVPLSPDQGMKTSSLMPKKRICGVGRGMFILFCVLAFFIVALVVIAGLFGAMLANQSVEILDLKNTTPTKTTQPETNATSTETSTAAAATTTWVEVNDWEFIGCWMDGDERIFPDKNVVIKNQTNRLCAAACAGYEYFGTEFGDQCYCSKTAPKTAAPAWNCDMHCAGAPNSEICGGYYFMSAWKRKSS</sequence>
<name>A0ACC3YQ87_COLTU</name>
<comment type="caution">
    <text evidence="1">The sequence shown here is derived from an EMBL/GenBank/DDBJ whole genome shotgun (WGS) entry which is preliminary data.</text>
</comment>